<dbReference type="Gene3D" id="3.50.50.60">
    <property type="entry name" value="FAD/NAD(P)-binding domain"/>
    <property type="match status" value="1"/>
</dbReference>
<dbReference type="SUPFAM" id="SSF51905">
    <property type="entry name" value="FAD/NAD(P)-binding domain"/>
    <property type="match status" value="1"/>
</dbReference>
<dbReference type="Pfam" id="PF01494">
    <property type="entry name" value="FAD_binding_3"/>
    <property type="match status" value="1"/>
</dbReference>
<dbReference type="Proteomes" id="UP000472372">
    <property type="component" value="Chromosome 6"/>
</dbReference>
<dbReference type="InterPro" id="IPR050493">
    <property type="entry name" value="FAD-dep_Monooxygenase_BioMet"/>
</dbReference>
<name>A0A6S6W5N7_9PLEO</name>
<dbReference type="EMBL" id="HG992982">
    <property type="protein sequence ID" value="CAE7187088.1"/>
    <property type="molecule type" value="Genomic_DNA"/>
</dbReference>
<accession>A0A6S6W5N7</accession>
<evidence type="ECO:0000313" key="8">
    <source>
        <dbReference type="Proteomes" id="UP000472372"/>
    </source>
</evidence>
<evidence type="ECO:0000259" key="6">
    <source>
        <dbReference type="Pfam" id="PF01494"/>
    </source>
</evidence>
<evidence type="ECO:0000256" key="1">
    <source>
        <dbReference type="ARBA" id="ARBA00007992"/>
    </source>
</evidence>
<dbReference type="PRINTS" id="PR00420">
    <property type="entry name" value="RNGMNOXGNASE"/>
</dbReference>
<protein>
    <submittedName>
        <fullName evidence="7">Monooxygenase</fullName>
    </submittedName>
</protein>
<proteinExistence type="inferred from homology"/>
<evidence type="ECO:0000256" key="3">
    <source>
        <dbReference type="ARBA" id="ARBA00022827"/>
    </source>
</evidence>
<keyword evidence="4" id="KW-0560">Oxidoreductase</keyword>
<evidence type="ECO:0000256" key="2">
    <source>
        <dbReference type="ARBA" id="ARBA00022630"/>
    </source>
</evidence>
<dbReference type="SUPFAM" id="SSF54373">
    <property type="entry name" value="FAD-linked reductases, C-terminal domain"/>
    <property type="match status" value="1"/>
</dbReference>
<sequence>MASSQTTDQKPKTGIKVLIVGGGFGGLALAIECHRQGHTPIIYEAHPQHKNLGDTLMFGPNGGRIIHRWSNGAIANAMSRISLNVRDSGFNVRKYDTGEIVINQKSNYKPSSPMFNGHRGELHEILLDYVKGLGVEIHLGQRVETFWEEDGKAGIVLEDGSKHEGDVVVACDGVRSKARKYVLGYEHPLKSSGFSTYRTWFDADEMMKDPETRPFVENGDTSNGWIGPNSHFLFWTLKGGKACCWVMTHRTDGSTAEPSSTPGYLKDVKKNVEGWDPLVWKIVSKTPEEKLSDWKLLYCDPLPSWVSGKHGRVCLLGDAAHPFLPTSAQGASQAMEDSVTLAVLLRQAGKGNVRAALRAYQDIRYDRVKAVQKTGEDKRDAWHEADWDEVKRDPTKVTWRYAGWILSHDAEKHVEEVGHDAIKKASPVQAHL</sequence>
<feature type="domain" description="FAD-binding" evidence="6">
    <location>
        <begin position="16"/>
        <end position="371"/>
    </location>
</feature>
<reference evidence="7" key="1">
    <citation type="submission" date="2021-02" db="EMBL/GenBank/DDBJ databases">
        <authorList>
            <person name="Syme A R."/>
            <person name="Syme A R."/>
            <person name="Moolhuijzen P."/>
        </authorList>
    </citation>
    <scope>NUCLEOTIDE SEQUENCE</scope>
    <source>
        <strain evidence="7">W1-1</strain>
    </source>
</reference>
<comment type="similarity">
    <text evidence="1">Belongs to the paxM FAD-dependent monooxygenase family.</text>
</comment>
<dbReference type="PANTHER" id="PTHR13789:SF187">
    <property type="entry name" value="MONOOXYGENASE"/>
    <property type="match status" value="1"/>
</dbReference>
<keyword evidence="3" id="KW-0274">FAD</keyword>
<evidence type="ECO:0000256" key="4">
    <source>
        <dbReference type="ARBA" id="ARBA00023002"/>
    </source>
</evidence>
<keyword evidence="5 7" id="KW-0503">Monooxygenase</keyword>
<dbReference type="InterPro" id="IPR036188">
    <property type="entry name" value="FAD/NAD-bd_sf"/>
</dbReference>
<dbReference type="PANTHER" id="PTHR13789">
    <property type="entry name" value="MONOOXYGENASE"/>
    <property type="match status" value="1"/>
</dbReference>
<gene>
    <name evidence="7" type="ORF">PTTW11_07085</name>
</gene>
<dbReference type="AlphaFoldDB" id="A0A6S6W5N7"/>
<keyword evidence="2" id="KW-0285">Flavoprotein</keyword>
<evidence type="ECO:0000256" key="5">
    <source>
        <dbReference type="ARBA" id="ARBA00023033"/>
    </source>
</evidence>
<dbReference type="GO" id="GO:0071949">
    <property type="term" value="F:FAD binding"/>
    <property type="evidence" value="ECO:0007669"/>
    <property type="project" value="InterPro"/>
</dbReference>
<dbReference type="InterPro" id="IPR002938">
    <property type="entry name" value="FAD-bd"/>
</dbReference>
<dbReference type="GO" id="GO:0004497">
    <property type="term" value="F:monooxygenase activity"/>
    <property type="evidence" value="ECO:0007669"/>
    <property type="project" value="UniProtKB-KW"/>
</dbReference>
<organism evidence="7 8">
    <name type="scientific">Pyrenophora teres f. teres</name>
    <dbReference type="NCBI Taxonomy" id="97479"/>
    <lineage>
        <taxon>Eukaryota</taxon>
        <taxon>Fungi</taxon>
        <taxon>Dikarya</taxon>
        <taxon>Ascomycota</taxon>
        <taxon>Pezizomycotina</taxon>
        <taxon>Dothideomycetes</taxon>
        <taxon>Pleosporomycetidae</taxon>
        <taxon>Pleosporales</taxon>
        <taxon>Pleosporineae</taxon>
        <taxon>Pleosporaceae</taxon>
        <taxon>Pyrenophora</taxon>
    </lineage>
</organism>
<evidence type="ECO:0000313" key="7">
    <source>
        <dbReference type="EMBL" id="CAE7187088.1"/>
    </source>
</evidence>